<organism evidence="4">
    <name type="scientific">uncultured Caudovirales phage</name>
    <dbReference type="NCBI Taxonomy" id="2100421"/>
    <lineage>
        <taxon>Viruses</taxon>
        <taxon>Duplodnaviria</taxon>
        <taxon>Heunggongvirae</taxon>
        <taxon>Uroviricota</taxon>
        <taxon>Caudoviricetes</taxon>
        <taxon>Peduoviridae</taxon>
        <taxon>Maltschvirus</taxon>
        <taxon>Maltschvirus maltsch</taxon>
    </lineage>
</organism>
<gene>
    <name evidence="4" type="ORF">UFOVP598_2</name>
</gene>
<reference evidence="4" key="1">
    <citation type="submission" date="2020-04" db="EMBL/GenBank/DDBJ databases">
        <authorList>
            <person name="Chiriac C."/>
            <person name="Salcher M."/>
            <person name="Ghai R."/>
            <person name="Kavagutti S V."/>
        </authorList>
    </citation>
    <scope>NUCLEOTIDE SEQUENCE</scope>
</reference>
<accession>A0A6J5MYU9</accession>
<dbReference type="InterPro" id="IPR014819">
    <property type="entry name" value="PriCT_2"/>
</dbReference>
<dbReference type="Pfam" id="PF05272">
    <property type="entry name" value="VapE-like_dom"/>
    <property type="match status" value="1"/>
</dbReference>
<evidence type="ECO:0000259" key="1">
    <source>
        <dbReference type="Pfam" id="PF05272"/>
    </source>
</evidence>
<feature type="domain" description="Primase C-terminal 2" evidence="2">
    <location>
        <begin position="192"/>
        <end position="266"/>
    </location>
</feature>
<dbReference type="EMBL" id="LR796559">
    <property type="protein sequence ID" value="CAB4151117.1"/>
    <property type="molecule type" value="Genomic_DNA"/>
</dbReference>
<dbReference type="Pfam" id="PF08707">
    <property type="entry name" value="PriCT_2"/>
    <property type="match status" value="1"/>
</dbReference>
<sequence>MQISYWKKVNETKTELERGSIDDFISRVKNGYWRETIQQVRIEQDKSKRDDLKKLLPAVTISGVFNERTQSKLEKHSGFICVDIDYFTDKSLLKDDPYTYACFNSVSGKGLAVIVKIDPSKHKDSYRWLSEYYFNLFGIEVDPAPSNVASARFVSFDADIIVNTKSKKAKTKIEKIKKANTLALIIPKTDISELLNQVQSNVLENYEDWRNFGFSCSQGFGEDGRNYFHKMSMFSNKYEFDICNHSYNVFLKSKSQGITVGTFYYYLKQGGADLTKYNSDDKIKEIALNKRLNLSKAESISLLVNDKNLTELEAKDIVDEIYERSDIDIRNSGGTENIIINVSNYIHKTAVIKKNLITRKYEINNEQMEDKHFNSLYLKARMTFDDNAVTFDLCQRIIMSEGTVEYNPIQLYIEANKWRNTTGNVDAICNSIESKTHIKNRFIKKWLLSIIACYSGFPARSVLCLTGGQNTGKTEFFRRLLPSALQCYYAESNMDKGKDDELLMCEKLIVMDDEMGGKSKQDEKRFKELTSKNFFSLRAAYGRHNEDFKRLALLGGTTNEKAVINDPTGNTRILPVEVISINHELYNSIDKDELFMELYRLYTSGEEWQLNKDEISVLKEVSGEFETIPFERELILKFFDVPTNGGGTQMTATDIKEVIECNSKQKILSLKKLGTELKNLFGDSVSTRQGYKYKVQEKQGFQNQTQSAPWMD</sequence>
<evidence type="ECO:0000259" key="2">
    <source>
        <dbReference type="Pfam" id="PF08707"/>
    </source>
</evidence>
<feature type="domain" description="BT4734-like N-terminal" evidence="3">
    <location>
        <begin position="52"/>
        <end position="160"/>
    </location>
</feature>
<dbReference type="Pfam" id="PF08800">
    <property type="entry name" value="BT4734-like_N"/>
    <property type="match status" value="1"/>
</dbReference>
<dbReference type="PANTHER" id="PTHR34985:SF1">
    <property type="entry name" value="SLR0554 PROTEIN"/>
    <property type="match status" value="1"/>
</dbReference>
<protein>
    <submittedName>
        <fullName evidence="4">Virulence-protein E, N-terminal</fullName>
    </submittedName>
</protein>
<dbReference type="InterPro" id="IPR007936">
    <property type="entry name" value="VapE-like_dom"/>
</dbReference>
<dbReference type="InterPro" id="IPR014907">
    <property type="entry name" value="BT4734-like_N"/>
</dbReference>
<feature type="domain" description="Virulence-associated protein E-like" evidence="1">
    <location>
        <begin position="417"/>
        <end position="622"/>
    </location>
</feature>
<name>A0A6J5MYU9_9CAUD</name>
<dbReference type="InterPro" id="IPR027417">
    <property type="entry name" value="P-loop_NTPase"/>
</dbReference>
<evidence type="ECO:0000259" key="3">
    <source>
        <dbReference type="Pfam" id="PF08800"/>
    </source>
</evidence>
<proteinExistence type="predicted"/>
<dbReference type="GO" id="GO:0016817">
    <property type="term" value="F:hydrolase activity, acting on acid anhydrides"/>
    <property type="evidence" value="ECO:0007669"/>
    <property type="project" value="InterPro"/>
</dbReference>
<evidence type="ECO:0000313" key="4">
    <source>
        <dbReference type="EMBL" id="CAB4151117.1"/>
    </source>
</evidence>
<dbReference type="SUPFAM" id="SSF52540">
    <property type="entry name" value="P-loop containing nucleoside triphosphate hydrolases"/>
    <property type="match status" value="1"/>
</dbReference>
<dbReference type="PANTHER" id="PTHR34985">
    <property type="entry name" value="SLR0554 PROTEIN"/>
    <property type="match status" value="1"/>
</dbReference>